<sequence>MKRMHIHVGVEKLDDSIKFYSALFGTEPAKTKDDYAKWALDDPRINFAISTRAKRGVDHLGLQVDEAHELEVLRKRLKNADMSLFDEGETVCCYARSDKSWVTDPAGIAWEAYQALEDVQLLSDTVVSEEGACCTPETKGRPGCCVPSEKAVGCCG</sequence>
<evidence type="ECO:0000313" key="3">
    <source>
        <dbReference type="Proteomes" id="UP000319732"/>
    </source>
</evidence>
<dbReference type="AlphaFoldDB" id="A0A545T058"/>
<dbReference type="EMBL" id="VHSG01000024">
    <property type="protein sequence ID" value="TQV70590.1"/>
    <property type="molecule type" value="Genomic_DNA"/>
</dbReference>
<protein>
    <submittedName>
        <fullName evidence="2">Glyoxalase/bleomycin resistance/dioxygenase family protein</fullName>
    </submittedName>
</protein>
<reference evidence="2 3" key="1">
    <citation type="submission" date="2019-06" db="EMBL/GenBank/DDBJ databases">
        <title>Whole genome sequence for Cellvibrionaceae sp. R142.</title>
        <authorList>
            <person name="Wang G."/>
        </authorList>
    </citation>
    <scope>NUCLEOTIDE SEQUENCE [LARGE SCALE GENOMIC DNA]</scope>
    <source>
        <strain evidence="2 3">R142</strain>
    </source>
</reference>
<feature type="domain" description="VOC" evidence="1">
    <location>
        <begin position="2"/>
        <end position="115"/>
    </location>
</feature>
<dbReference type="Pfam" id="PF00903">
    <property type="entry name" value="Glyoxalase"/>
    <property type="match status" value="1"/>
</dbReference>
<comment type="caution">
    <text evidence="2">The sequence shown here is derived from an EMBL/GenBank/DDBJ whole genome shotgun (WGS) entry which is preliminary data.</text>
</comment>
<name>A0A545T058_9GAMM</name>
<dbReference type="InterPro" id="IPR049789">
    <property type="entry name" value="ArsI/CadI-like"/>
</dbReference>
<keyword evidence="3" id="KW-1185">Reference proteome</keyword>
<keyword evidence="2" id="KW-0560">Oxidoreductase</keyword>
<accession>A0A545T058</accession>
<dbReference type="InterPro" id="IPR052393">
    <property type="entry name" value="Cadmium-induced_rsp"/>
</dbReference>
<dbReference type="PANTHER" id="PTHR41294:SF1">
    <property type="entry name" value="CADMIUM-INDUCED PROTEIN CADI"/>
    <property type="match status" value="1"/>
</dbReference>
<organism evidence="2 3">
    <name type="scientific">Exilibacterium tricleocarpae</name>
    <dbReference type="NCBI Taxonomy" id="2591008"/>
    <lineage>
        <taxon>Bacteria</taxon>
        <taxon>Pseudomonadati</taxon>
        <taxon>Pseudomonadota</taxon>
        <taxon>Gammaproteobacteria</taxon>
        <taxon>Cellvibrionales</taxon>
        <taxon>Cellvibrionaceae</taxon>
        <taxon>Exilibacterium</taxon>
    </lineage>
</organism>
<dbReference type="SUPFAM" id="SSF54593">
    <property type="entry name" value="Glyoxalase/Bleomycin resistance protein/Dihydroxybiphenyl dioxygenase"/>
    <property type="match status" value="1"/>
</dbReference>
<gene>
    <name evidence="2" type="ORF">FKG94_21460</name>
</gene>
<dbReference type="InterPro" id="IPR029068">
    <property type="entry name" value="Glyas_Bleomycin-R_OHBP_Dase"/>
</dbReference>
<proteinExistence type="predicted"/>
<evidence type="ECO:0000259" key="1">
    <source>
        <dbReference type="PROSITE" id="PS51819"/>
    </source>
</evidence>
<dbReference type="PROSITE" id="PS51819">
    <property type="entry name" value="VOC"/>
    <property type="match status" value="1"/>
</dbReference>
<dbReference type="OrthoDB" id="9789608at2"/>
<dbReference type="Gene3D" id="3.10.180.10">
    <property type="entry name" value="2,3-Dihydroxybiphenyl 1,2-Dioxygenase, domain 1"/>
    <property type="match status" value="1"/>
</dbReference>
<dbReference type="GO" id="GO:0046686">
    <property type="term" value="P:response to cadmium ion"/>
    <property type="evidence" value="ECO:0007669"/>
    <property type="project" value="TreeGrafter"/>
</dbReference>
<dbReference type="NCBIfam" id="NF041414">
    <property type="entry name" value="ArsI_CadI_VOC"/>
    <property type="match status" value="1"/>
</dbReference>
<dbReference type="PANTHER" id="PTHR41294">
    <property type="entry name" value="CADMIUM-INDUCED PROTEIN CADI"/>
    <property type="match status" value="1"/>
</dbReference>
<dbReference type="GO" id="GO:0051213">
    <property type="term" value="F:dioxygenase activity"/>
    <property type="evidence" value="ECO:0007669"/>
    <property type="project" value="UniProtKB-KW"/>
</dbReference>
<dbReference type="Proteomes" id="UP000319732">
    <property type="component" value="Unassembled WGS sequence"/>
</dbReference>
<dbReference type="InterPro" id="IPR037523">
    <property type="entry name" value="VOC_core"/>
</dbReference>
<dbReference type="InterPro" id="IPR004360">
    <property type="entry name" value="Glyas_Fos-R_dOase_dom"/>
</dbReference>
<dbReference type="RefSeq" id="WP_142929000.1">
    <property type="nucleotide sequence ID" value="NZ_ML660102.1"/>
</dbReference>
<keyword evidence="2" id="KW-0223">Dioxygenase</keyword>
<evidence type="ECO:0000313" key="2">
    <source>
        <dbReference type="EMBL" id="TQV70590.1"/>
    </source>
</evidence>